<dbReference type="Gene3D" id="3.20.20.140">
    <property type="entry name" value="Metal-dependent hydrolases"/>
    <property type="match status" value="1"/>
</dbReference>
<evidence type="ECO:0000256" key="6">
    <source>
        <dbReference type="ARBA" id="ARBA00023102"/>
    </source>
</evidence>
<feature type="domain" description="Polymerase/histidinol phosphatase N-terminal" evidence="9">
    <location>
        <begin position="4"/>
        <end position="88"/>
    </location>
</feature>
<dbReference type="EC" id="3.1.3.15" evidence="3 8"/>
<name>A0A1M6NRM7_9FIRM</name>
<evidence type="ECO:0000313" key="11">
    <source>
        <dbReference type="Proteomes" id="UP000184301"/>
    </source>
</evidence>
<evidence type="ECO:0000256" key="4">
    <source>
        <dbReference type="ARBA" id="ARBA00022605"/>
    </source>
</evidence>
<evidence type="ECO:0000256" key="8">
    <source>
        <dbReference type="RuleBase" id="RU366003"/>
    </source>
</evidence>
<evidence type="ECO:0000256" key="3">
    <source>
        <dbReference type="ARBA" id="ARBA00013085"/>
    </source>
</evidence>
<accession>A0A1M6NRM7</accession>
<dbReference type="PANTHER" id="PTHR21039">
    <property type="entry name" value="HISTIDINOL PHOSPHATASE-RELATED"/>
    <property type="match status" value="1"/>
</dbReference>
<dbReference type="GO" id="GO:0000105">
    <property type="term" value="P:L-histidine biosynthetic process"/>
    <property type="evidence" value="ECO:0007669"/>
    <property type="project" value="UniProtKB-UniRule"/>
</dbReference>
<sequence>MITADFHMHTSFSLDSEADPRDMVERAISLGLKTICFTDHNDKDYPIHEGETGFDLDIDRYMKTMSALQEEYKDKIRILIGVEIGLQEHLAQYHHQFVMDHPFDFVIGSMHVVHGMDPYYGEIFKTKTDEEVYRETFLATIDNIRDFMDYDVLGHIDYVVRYGKNQAADYSYRKYADEIDEILRIVIANGKGIELNTAGLKYGLDFCHPHPDVLKRYRELGGEIITVGADGHAPEHIAYDFNKVSDILKECGFKYYTEFSARKPYFKQLP</sequence>
<comment type="catalytic activity">
    <reaction evidence="7 8">
        <text>L-histidinol phosphate + H2O = L-histidinol + phosphate</text>
        <dbReference type="Rhea" id="RHEA:14465"/>
        <dbReference type="ChEBI" id="CHEBI:15377"/>
        <dbReference type="ChEBI" id="CHEBI:43474"/>
        <dbReference type="ChEBI" id="CHEBI:57699"/>
        <dbReference type="ChEBI" id="CHEBI:57980"/>
        <dbReference type="EC" id="3.1.3.15"/>
    </reaction>
</comment>
<evidence type="ECO:0000256" key="5">
    <source>
        <dbReference type="ARBA" id="ARBA00022801"/>
    </source>
</evidence>
<dbReference type="NCBIfam" id="TIGR01856">
    <property type="entry name" value="hisJ_fam"/>
    <property type="match status" value="1"/>
</dbReference>
<protein>
    <recommendedName>
        <fullName evidence="3 8">Histidinol-phosphatase</fullName>
        <shortName evidence="8">HolPase</shortName>
        <ecNumber evidence="3 8">3.1.3.15</ecNumber>
    </recommendedName>
</protein>
<dbReference type="EMBL" id="FQZY01000024">
    <property type="protein sequence ID" value="SHJ98344.1"/>
    <property type="molecule type" value="Genomic_DNA"/>
</dbReference>
<comment type="pathway">
    <text evidence="1 8">Amino-acid biosynthesis; L-histidine biosynthesis; L-histidine from 5-phospho-alpha-D-ribose 1-diphosphate: step 8/9.</text>
</comment>
<dbReference type="PANTHER" id="PTHR21039:SF0">
    <property type="entry name" value="HISTIDINOL-PHOSPHATASE"/>
    <property type="match status" value="1"/>
</dbReference>
<dbReference type="RefSeq" id="WP_073109140.1">
    <property type="nucleotide sequence ID" value="NZ_FQZY01000024.1"/>
</dbReference>
<keyword evidence="4 8" id="KW-0028">Amino-acid biosynthesis</keyword>
<dbReference type="STRING" id="1121950.SAMN02745243_01901"/>
<dbReference type="UniPathway" id="UPA00031">
    <property type="reaction ID" value="UER00013"/>
</dbReference>
<dbReference type="InterPro" id="IPR010140">
    <property type="entry name" value="Histidinol_P_phosphatase_HisJ"/>
</dbReference>
<dbReference type="GO" id="GO:0004401">
    <property type="term" value="F:histidinol-phosphatase activity"/>
    <property type="evidence" value="ECO:0007669"/>
    <property type="project" value="UniProtKB-UniRule"/>
</dbReference>
<dbReference type="InterPro" id="IPR016195">
    <property type="entry name" value="Pol/histidinol_Pase-like"/>
</dbReference>
<evidence type="ECO:0000313" key="10">
    <source>
        <dbReference type="EMBL" id="SHJ98344.1"/>
    </source>
</evidence>
<dbReference type="InterPro" id="IPR004013">
    <property type="entry name" value="PHP_dom"/>
</dbReference>
<reference evidence="10 11" key="1">
    <citation type="submission" date="2016-11" db="EMBL/GenBank/DDBJ databases">
        <authorList>
            <person name="Jaros S."/>
            <person name="Januszkiewicz K."/>
            <person name="Wedrychowicz H."/>
        </authorList>
    </citation>
    <scope>NUCLEOTIDE SEQUENCE [LARGE SCALE GENOMIC DNA]</scope>
    <source>
        <strain evidence="10 11">DSM 15480</strain>
    </source>
</reference>
<keyword evidence="11" id="KW-1185">Reference proteome</keyword>
<evidence type="ECO:0000259" key="9">
    <source>
        <dbReference type="SMART" id="SM00481"/>
    </source>
</evidence>
<dbReference type="SUPFAM" id="SSF89550">
    <property type="entry name" value="PHP domain-like"/>
    <property type="match status" value="1"/>
</dbReference>
<dbReference type="GO" id="GO:0005737">
    <property type="term" value="C:cytoplasm"/>
    <property type="evidence" value="ECO:0007669"/>
    <property type="project" value="TreeGrafter"/>
</dbReference>
<organism evidence="10 11">
    <name type="scientific">Hespellia stercorisuis DSM 15480</name>
    <dbReference type="NCBI Taxonomy" id="1121950"/>
    <lineage>
        <taxon>Bacteria</taxon>
        <taxon>Bacillati</taxon>
        <taxon>Bacillota</taxon>
        <taxon>Clostridia</taxon>
        <taxon>Lachnospirales</taxon>
        <taxon>Lachnospiraceae</taxon>
        <taxon>Hespellia</taxon>
    </lineage>
</organism>
<dbReference type="Proteomes" id="UP000184301">
    <property type="component" value="Unassembled WGS sequence"/>
</dbReference>
<dbReference type="Pfam" id="PF02811">
    <property type="entry name" value="PHP"/>
    <property type="match status" value="1"/>
</dbReference>
<dbReference type="SMART" id="SM00481">
    <property type="entry name" value="POLIIIAc"/>
    <property type="match status" value="1"/>
</dbReference>
<evidence type="ECO:0000256" key="7">
    <source>
        <dbReference type="ARBA" id="ARBA00049158"/>
    </source>
</evidence>
<dbReference type="OrthoDB" id="9775255at2"/>
<keyword evidence="5 8" id="KW-0378">Hydrolase</keyword>
<evidence type="ECO:0000256" key="1">
    <source>
        <dbReference type="ARBA" id="ARBA00004970"/>
    </source>
</evidence>
<keyword evidence="6 8" id="KW-0368">Histidine biosynthesis</keyword>
<gene>
    <name evidence="10" type="ORF">SAMN02745243_01901</name>
</gene>
<comment type="similarity">
    <text evidence="2 8">Belongs to the PHP hydrolase family. HisK subfamily.</text>
</comment>
<dbReference type="InterPro" id="IPR003141">
    <property type="entry name" value="Pol/His_phosphatase_N"/>
</dbReference>
<dbReference type="AlphaFoldDB" id="A0A1M6NRM7"/>
<proteinExistence type="inferred from homology"/>
<evidence type="ECO:0000256" key="2">
    <source>
        <dbReference type="ARBA" id="ARBA00009152"/>
    </source>
</evidence>